<dbReference type="EMBL" id="HBUF01224273">
    <property type="protein sequence ID" value="CAG6670798.1"/>
    <property type="molecule type" value="Transcribed_RNA"/>
</dbReference>
<reference evidence="2" key="1">
    <citation type="submission" date="2021-05" db="EMBL/GenBank/DDBJ databases">
        <authorList>
            <person name="Alioto T."/>
            <person name="Alioto T."/>
            <person name="Gomez Garrido J."/>
        </authorList>
    </citation>
    <scope>NUCLEOTIDE SEQUENCE</scope>
</reference>
<keyword evidence="1" id="KW-0732">Signal</keyword>
<sequence>MRATAENLILICLIFDTNFLLGKKFAQDGGIGTRDLGVKKRVLLPLDYLGPRAPRLISSLPRRYHSKCHNNRSNVLTARSVARAKREGMATSFFHPQQTKNEPF</sequence>
<protein>
    <submittedName>
        <fullName evidence="2">Uncharacterized protein</fullName>
    </submittedName>
</protein>
<evidence type="ECO:0000256" key="1">
    <source>
        <dbReference type="SAM" id="SignalP"/>
    </source>
</evidence>
<accession>A0A8D8WSD7</accession>
<feature type="signal peptide" evidence="1">
    <location>
        <begin position="1"/>
        <end position="22"/>
    </location>
</feature>
<proteinExistence type="predicted"/>
<name>A0A8D8WSD7_9HEMI</name>
<feature type="chain" id="PRO_5034549504" evidence="1">
    <location>
        <begin position="23"/>
        <end position="104"/>
    </location>
</feature>
<dbReference type="AlphaFoldDB" id="A0A8D8WSD7"/>
<organism evidence="2">
    <name type="scientific">Cacopsylla melanoneura</name>
    <dbReference type="NCBI Taxonomy" id="428564"/>
    <lineage>
        <taxon>Eukaryota</taxon>
        <taxon>Metazoa</taxon>
        <taxon>Ecdysozoa</taxon>
        <taxon>Arthropoda</taxon>
        <taxon>Hexapoda</taxon>
        <taxon>Insecta</taxon>
        <taxon>Pterygota</taxon>
        <taxon>Neoptera</taxon>
        <taxon>Paraneoptera</taxon>
        <taxon>Hemiptera</taxon>
        <taxon>Sternorrhyncha</taxon>
        <taxon>Psylloidea</taxon>
        <taxon>Psyllidae</taxon>
        <taxon>Psyllinae</taxon>
        <taxon>Cacopsylla</taxon>
    </lineage>
</organism>
<evidence type="ECO:0000313" key="2">
    <source>
        <dbReference type="EMBL" id="CAG6670798.1"/>
    </source>
</evidence>